<name>A0AC61QWD9_9FIRM</name>
<dbReference type="EMBL" id="SRZB01000068">
    <property type="protein sequence ID" value="TGX96341.1"/>
    <property type="molecule type" value="Genomic_DNA"/>
</dbReference>
<accession>A0AC61QWD9</accession>
<comment type="caution">
    <text evidence="1">The sequence shown here is derived from an EMBL/GenBank/DDBJ whole genome shotgun (WGS) entry which is preliminary data.</text>
</comment>
<protein>
    <submittedName>
        <fullName evidence="1">NAD-dependent DNA ligase LigA</fullName>
        <ecNumber evidence="1">6.5.1.2</ecNumber>
    </submittedName>
</protein>
<keyword evidence="1" id="KW-0436">Ligase</keyword>
<proteinExistence type="predicted"/>
<dbReference type="Proteomes" id="UP000307720">
    <property type="component" value="Unassembled WGS sequence"/>
</dbReference>
<evidence type="ECO:0000313" key="2">
    <source>
        <dbReference type="Proteomes" id="UP000307720"/>
    </source>
</evidence>
<reference evidence="1" key="1">
    <citation type="submission" date="2019-04" db="EMBL/GenBank/DDBJ databases">
        <title>Microbes associate with the intestines of laboratory mice.</title>
        <authorList>
            <person name="Navarre W."/>
            <person name="Wong E."/>
            <person name="Huang K."/>
            <person name="Tropini C."/>
            <person name="Ng K."/>
            <person name="Yu B."/>
        </authorList>
    </citation>
    <scope>NUCLEOTIDE SEQUENCE</scope>
    <source>
        <strain evidence="1">NM72_1-8</strain>
    </source>
</reference>
<dbReference type="EC" id="6.5.1.2" evidence="1"/>
<gene>
    <name evidence="1" type="primary">ligA</name>
    <name evidence="1" type="ORF">E5357_16500</name>
</gene>
<organism evidence="1 2">
    <name type="scientific">Hominisplanchenecus murintestinalis</name>
    <dbReference type="NCBI Taxonomy" id="2941517"/>
    <lineage>
        <taxon>Bacteria</taxon>
        <taxon>Bacillati</taxon>
        <taxon>Bacillota</taxon>
        <taxon>Clostridia</taxon>
        <taxon>Lachnospirales</taxon>
        <taxon>Lachnospiraceae</taxon>
        <taxon>Hominisplanchenecus</taxon>
    </lineage>
</organism>
<keyword evidence="2" id="KW-1185">Reference proteome</keyword>
<sequence>MQKVQSNRKNEDAKKVVMLVAKLNQYRHEYYNKAKPSVSDAVYDHLFDELQKLEKKTGIILSNSPTQTVGYTPVSKLEKVRHPIPLLSLDKTKQTEELLQMAAKAPALLMLKLDGLTIKLVYENGQLVEASTRGDGDIGEVITHNIPAFYNVPTKIPHKGRLVITGEGFIHKDDFEEMRNGGFGKADKEACNVRNLASGSIRLLNPAACKERHVYFYAFNILEGMGDFGKIADSRGKLLEVVGELGFAVCPFTFLPEKVTLREIGDRIGCLKAFAEDSQIPIDGMVLRYDSLSYSGSLGRTGHHYKDGIAFKFEDDTYETVFRSIEWEPGRSGEIAPVAVFDTVEIDGCSVSRASLHNLSFIRDLELHPGCRVLVSKRNMIIPHIEENLDRGHYSKALIPKKCPCCGKTTRIFSRAGDKGRLIETLHCDNAECSSQILHKFIHFAGKKAIDISGISEATIERFIEKGFLKTFHDFYHLDRYKNEIVQMEGFGEKSYQKIVDSVEKSRNTTFARYVVAMDIPMIGRTAGRALERHFHGDLQEFAKAAVDCFDFTSLPDFGETMCRNIWTWFHDYGNLKLWKTLQKELNFKEDMIMAKKMNHTKSNPFAGCTIVVTGKLENFTRNTINDKISSIGATAGSSVTKKTNYLICGEKPGSKLTKAKELGIPVLTEQEFLDRIPA</sequence>
<evidence type="ECO:0000313" key="1">
    <source>
        <dbReference type="EMBL" id="TGX96341.1"/>
    </source>
</evidence>